<proteinExistence type="predicted"/>
<evidence type="ECO:0000313" key="2">
    <source>
        <dbReference type="Proteomes" id="UP000000812"/>
    </source>
</evidence>
<gene>
    <name evidence="1" type="ordered locus">XF_0819</name>
</gene>
<organism evidence="1 2">
    <name type="scientific">Xylella fastidiosa (strain 9a5c)</name>
    <dbReference type="NCBI Taxonomy" id="160492"/>
    <lineage>
        <taxon>Bacteria</taxon>
        <taxon>Pseudomonadati</taxon>
        <taxon>Pseudomonadota</taxon>
        <taxon>Gammaproteobacteria</taxon>
        <taxon>Lysobacterales</taxon>
        <taxon>Lysobacteraceae</taxon>
        <taxon>Xylella</taxon>
    </lineage>
</organism>
<dbReference type="Proteomes" id="UP000000812">
    <property type="component" value="Chromosome"/>
</dbReference>
<dbReference type="HOGENOM" id="CLU_3105505_0_0_6"/>
<dbReference type="KEGG" id="xfa:XF_0819"/>
<reference evidence="1 2" key="1">
    <citation type="journal article" date="2000" name="Nature">
        <title>The genome sequence of the plant pathogen Xylella fastidiosa.</title>
        <authorList>
            <person name="Simpson A.J."/>
            <person name="Reinach F.C."/>
            <person name="Arruda P."/>
            <person name="Abreu F.A."/>
            <person name="Acencio M."/>
            <person name="Alvarenga R."/>
            <person name="Alves L.M."/>
            <person name="Araya J.E."/>
            <person name="Baia G.S."/>
            <person name="Baptista C.S."/>
            <person name="Barros M.H."/>
            <person name="Bonaccorsi E.D."/>
            <person name="Bordin S."/>
            <person name="Bove J.M."/>
            <person name="Briones M.R."/>
            <person name="Bueno M.R."/>
            <person name="Camargo A.A."/>
            <person name="Camargo L.E."/>
            <person name="Carraro D.M."/>
            <person name="Carrer H."/>
            <person name="Colauto N.B."/>
            <person name="Colombo C."/>
            <person name="Costa F.F."/>
            <person name="Costa M.C."/>
            <person name="Costa-Neto C.M."/>
            <person name="Coutinho L.L."/>
            <person name="Cristofani M."/>
            <person name="Dias-Neto E."/>
            <person name="Docena C."/>
            <person name="El-Dorry H."/>
            <person name="Facincani A.P."/>
            <person name="Ferreira A.J."/>
            <person name="Ferreira V.C."/>
            <person name="Ferro J.A."/>
            <person name="Fraga J.S."/>
            <person name="Franca S.C."/>
            <person name="Franco M.C."/>
            <person name="Frohme M."/>
            <person name="Furlan L.R."/>
            <person name="Garnier M."/>
            <person name="Goldman G.H."/>
            <person name="Goldman M.H."/>
            <person name="Gomes S.L."/>
            <person name="Gruber A."/>
            <person name="Ho P.L."/>
            <person name="Hoheisel J.D."/>
            <person name="Junqueira M.L."/>
            <person name="Kemper E.L."/>
            <person name="Kitajima J.P."/>
            <person name="Krieger J.E."/>
            <person name="Kuramae E.E."/>
            <person name="Laigret F."/>
            <person name="Lambais M.R."/>
            <person name="Leite L.C."/>
            <person name="Lemos E.G."/>
            <person name="Lemos M.V."/>
            <person name="Lopes S.A."/>
            <person name="Lopes C.R."/>
            <person name="Machado J.A."/>
            <person name="Machado M.A."/>
            <person name="Madeira A.M."/>
            <person name="Madeira H.M."/>
            <person name="Marino C.L."/>
            <person name="Marques M.V."/>
            <person name="Martins E.A."/>
            <person name="Martins E.M."/>
            <person name="Matsukuma A.Y."/>
            <person name="Menck C.F."/>
            <person name="Miracca E.C."/>
            <person name="Miyaki C.Y."/>
            <person name="Monteriro-Vitorello C.B."/>
            <person name="Moon D.H."/>
            <person name="Nagai M.A."/>
            <person name="Nascimento A.L."/>
            <person name="Netto L.E."/>
            <person name="Nhani A.Jr."/>
            <person name="Nobrega F.G."/>
            <person name="Nunes L.R."/>
            <person name="Oliveira M.A."/>
            <person name="de Oliveira M.C."/>
            <person name="de Oliveira R.C."/>
            <person name="Palmieri D.A."/>
            <person name="Paris A."/>
            <person name="Peixoto B.R."/>
            <person name="Pereira G.A."/>
            <person name="Pereira H.A.Jr."/>
            <person name="Pesquero J.B."/>
            <person name="Quaggio R.B."/>
            <person name="Roberto P.G."/>
            <person name="Rodrigues V."/>
            <person name="de M Rosa A.J."/>
            <person name="de Rosa V.E.Jr."/>
            <person name="de Sa R.G."/>
            <person name="Santelli R.V."/>
            <person name="Sawasaki H.E."/>
            <person name="da Silva A.C."/>
            <person name="da Silva A.M."/>
            <person name="da Silva F.R."/>
            <person name="da Silva W.A.Jr."/>
            <person name="da Silveira J.F."/>
            <person name="Silvestri M.L."/>
            <person name="Siqueira W.J."/>
            <person name="de Souza A.A."/>
            <person name="de Souza A.P."/>
            <person name="Terenzi M.F."/>
            <person name="Truffi D."/>
            <person name="Tsai S.M."/>
            <person name="Tsuhako M.H."/>
            <person name="Vallada H."/>
            <person name="Van Sluys M.A."/>
            <person name="Verjovski-Almeida S."/>
            <person name="Vettore A.L."/>
            <person name="Zago M.A."/>
            <person name="Zatz M."/>
            <person name="Meidanis J."/>
            <person name="Setubal J.C."/>
        </authorList>
    </citation>
    <scope>NUCLEOTIDE SEQUENCE [LARGE SCALE GENOMIC DNA]</scope>
    <source>
        <strain evidence="1 2">9a5c</strain>
    </source>
</reference>
<dbReference type="AlphaFoldDB" id="Q9PF59"/>
<evidence type="ECO:0000313" key="1">
    <source>
        <dbReference type="EMBL" id="AAF83629.1"/>
    </source>
</evidence>
<name>Q9PF59_XYLFA</name>
<dbReference type="PIR" id="F82759">
    <property type="entry name" value="F82759"/>
</dbReference>
<dbReference type="EMBL" id="AE003849">
    <property type="protein sequence ID" value="AAF83629.1"/>
    <property type="molecule type" value="Genomic_DNA"/>
</dbReference>
<protein>
    <submittedName>
        <fullName evidence="1">Uncharacterized protein</fullName>
    </submittedName>
</protein>
<dbReference type="STRING" id="160492.XF_0819"/>
<accession>Q9PF59</accession>
<sequence>MRLPSNTGVVCASNIPDTDHPNTATAIRLIGNTFSSAKTLSECKAERLNHR</sequence>